<comment type="caution">
    <text evidence="1">The sequence shown here is derived from an EMBL/GenBank/DDBJ whole genome shotgun (WGS) entry which is preliminary data.</text>
</comment>
<gene>
    <name evidence="1" type="ORF">CBM2594_A80206</name>
</gene>
<reference evidence="1 2" key="1">
    <citation type="submission" date="2018-01" db="EMBL/GenBank/DDBJ databases">
        <authorList>
            <person name="Clerissi C."/>
        </authorList>
    </citation>
    <scope>NUCLEOTIDE SEQUENCE [LARGE SCALE GENOMIC DNA]</scope>
    <source>
        <strain evidence="1">Cupriavidus taiwanensis STM 6021</strain>
    </source>
</reference>
<evidence type="ECO:0000313" key="2">
    <source>
        <dbReference type="Proteomes" id="UP000257139"/>
    </source>
</evidence>
<dbReference type="AlphaFoldDB" id="A0A7Z7NN93"/>
<sequence length="86" mass="9499">MDNRSPTAFTLPFSSHTARSQKFRTIGSECVTKRIDVPESLISFIRVTDFSWKAESPTLNASSTIRTLGSECTATENASRANMPLE</sequence>
<evidence type="ECO:0000313" key="1">
    <source>
        <dbReference type="EMBL" id="SPC18767.1"/>
    </source>
</evidence>
<dbReference type="Proteomes" id="UP000257139">
    <property type="component" value="Chromosome CBM2594_a"/>
</dbReference>
<proteinExistence type="predicted"/>
<organism evidence="1 2">
    <name type="scientific">Cupriavidus taiwanensis</name>
    <dbReference type="NCBI Taxonomy" id="164546"/>
    <lineage>
        <taxon>Bacteria</taxon>
        <taxon>Pseudomonadati</taxon>
        <taxon>Pseudomonadota</taxon>
        <taxon>Betaproteobacteria</taxon>
        <taxon>Burkholderiales</taxon>
        <taxon>Burkholderiaceae</taxon>
        <taxon>Cupriavidus</taxon>
    </lineage>
</organism>
<accession>A0A7Z7NN93</accession>
<dbReference type="EMBL" id="OGUU01000012">
    <property type="protein sequence ID" value="SPC18767.1"/>
    <property type="molecule type" value="Genomic_DNA"/>
</dbReference>
<protein>
    <submittedName>
        <fullName evidence="1">Uncharacterized protein</fullName>
    </submittedName>
</protein>
<name>A0A7Z7NN93_9BURK</name>